<name>A0A3E0GWF7_9PSEU</name>
<keyword evidence="2" id="KW-1133">Transmembrane helix</keyword>
<comment type="caution">
    <text evidence="3">The sequence shown here is derived from an EMBL/GenBank/DDBJ whole genome shotgun (WGS) entry which is preliminary data.</text>
</comment>
<organism evidence="3 4">
    <name type="scientific">Kutzneria buriramensis</name>
    <dbReference type="NCBI Taxonomy" id="1045776"/>
    <lineage>
        <taxon>Bacteria</taxon>
        <taxon>Bacillati</taxon>
        <taxon>Actinomycetota</taxon>
        <taxon>Actinomycetes</taxon>
        <taxon>Pseudonocardiales</taxon>
        <taxon>Pseudonocardiaceae</taxon>
        <taxon>Kutzneria</taxon>
    </lineage>
</organism>
<feature type="compositionally biased region" description="Basic residues" evidence="1">
    <location>
        <begin position="9"/>
        <end position="20"/>
    </location>
</feature>
<evidence type="ECO:0000313" key="3">
    <source>
        <dbReference type="EMBL" id="REH31051.1"/>
    </source>
</evidence>
<proteinExistence type="predicted"/>
<sequence length="84" mass="9378">MSTVSPSPRPRRLRRHRATPDRRRRPVLPRLVDLLQGVLHDQAQFQRLVILVLLVLAVTSVVGVVFVARAPEIVSIVTAVRGKA</sequence>
<evidence type="ECO:0000313" key="4">
    <source>
        <dbReference type="Proteomes" id="UP000256269"/>
    </source>
</evidence>
<gene>
    <name evidence="3" type="ORF">BCF44_12274</name>
</gene>
<keyword evidence="2" id="KW-0812">Transmembrane</keyword>
<accession>A0A3E0GWF7</accession>
<dbReference type="EMBL" id="QUNO01000022">
    <property type="protein sequence ID" value="REH31051.1"/>
    <property type="molecule type" value="Genomic_DNA"/>
</dbReference>
<dbReference type="Proteomes" id="UP000256269">
    <property type="component" value="Unassembled WGS sequence"/>
</dbReference>
<dbReference type="AlphaFoldDB" id="A0A3E0GWF7"/>
<protein>
    <submittedName>
        <fullName evidence="3">Uncharacterized protein</fullName>
    </submittedName>
</protein>
<feature type="region of interest" description="Disordered" evidence="1">
    <location>
        <begin position="1"/>
        <end position="20"/>
    </location>
</feature>
<keyword evidence="4" id="KW-1185">Reference proteome</keyword>
<feature type="transmembrane region" description="Helical" evidence="2">
    <location>
        <begin position="48"/>
        <end position="68"/>
    </location>
</feature>
<evidence type="ECO:0000256" key="2">
    <source>
        <dbReference type="SAM" id="Phobius"/>
    </source>
</evidence>
<evidence type="ECO:0000256" key="1">
    <source>
        <dbReference type="SAM" id="MobiDB-lite"/>
    </source>
</evidence>
<keyword evidence="2" id="KW-0472">Membrane</keyword>
<reference evidence="3 4" key="1">
    <citation type="submission" date="2018-08" db="EMBL/GenBank/DDBJ databases">
        <title>Genomic Encyclopedia of Archaeal and Bacterial Type Strains, Phase II (KMG-II): from individual species to whole genera.</title>
        <authorList>
            <person name="Goeker M."/>
        </authorList>
    </citation>
    <scope>NUCLEOTIDE SEQUENCE [LARGE SCALE GENOMIC DNA]</scope>
    <source>
        <strain evidence="3 4">DSM 45791</strain>
    </source>
</reference>